<reference evidence="2 3" key="1">
    <citation type="submission" date="2018-01" db="EMBL/GenBank/DDBJ databases">
        <title>Saezia sanguinis gen. nov., sp. nov., in the order Burkholderiales isolated from human blood.</title>
        <authorList>
            <person name="Medina-Pascual M.J."/>
            <person name="Valdezate S."/>
            <person name="Monzon S."/>
            <person name="Cuesta I."/>
            <person name="Carrasco G."/>
            <person name="Villalon P."/>
            <person name="Saez-Nieto J.A."/>
        </authorList>
    </citation>
    <scope>NUCLEOTIDE SEQUENCE [LARGE SCALE GENOMIC DNA]</scope>
    <source>
        <strain evidence="2 3">CNM695-12</strain>
    </source>
</reference>
<comment type="caution">
    <text evidence="2">The sequence shown here is derived from an EMBL/GenBank/DDBJ whole genome shotgun (WGS) entry which is preliminary data.</text>
</comment>
<dbReference type="Proteomes" id="UP000286947">
    <property type="component" value="Unassembled WGS sequence"/>
</dbReference>
<dbReference type="EMBL" id="PQSP01000002">
    <property type="protein sequence ID" value="RUS67037.1"/>
    <property type="molecule type" value="Genomic_DNA"/>
</dbReference>
<evidence type="ECO:0000313" key="2">
    <source>
        <dbReference type="EMBL" id="RUS67037.1"/>
    </source>
</evidence>
<dbReference type="Gene3D" id="3.30.1380.10">
    <property type="match status" value="1"/>
</dbReference>
<keyword evidence="1" id="KW-0812">Transmembrane</keyword>
<organism evidence="2 3">
    <name type="scientific">Saezia sanguinis</name>
    <dbReference type="NCBI Taxonomy" id="1965230"/>
    <lineage>
        <taxon>Bacteria</taxon>
        <taxon>Pseudomonadati</taxon>
        <taxon>Pseudomonadota</taxon>
        <taxon>Betaproteobacteria</taxon>
        <taxon>Burkholderiales</taxon>
        <taxon>Saeziaceae</taxon>
        <taxon>Saezia</taxon>
    </lineage>
</organism>
<protein>
    <recommendedName>
        <fullName evidence="4">Penicillin-insensitive murein endopeptidase</fullName>
    </recommendedName>
</protein>
<feature type="transmembrane region" description="Helical" evidence="1">
    <location>
        <begin position="20"/>
        <end position="44"/>
    </location>
</feature>
<proteinExistence type="predicted"/>
<evidence type="ECO:0008006" key="4">
    <source>
        <dbReference type="Google" id="ProtNLM"/>
    </source>
</evidence>
<name>A0A433SE70_9BURK</name>
<keyword evidence="3" id="KW-1185">Reference proteome</keyword>
<gene>
    <name evidence="2" type="ORF">CUZ56_00975</name>
</gene>
<dbReference type="SUPFAM" id="SSF55166">
    <property type="entry name" value="Hedgehog/DD-peptidase"/>
    <property type="match status" value="1"/>
</dbReference>
<keyword evidence="1" id="KW-0472">Membrane</keyword>
<dbReference type="AlphaFoldDB" id="A0A433SE70"/>
<evidence type="ECO:0000256" key="1">
    <source>
        <dbReference type="SAM" id="Phobius"/>
    </source>
</evidence>
<dbReference type="InterPro" id="IPR009045">
    <property type="entry name" value="Zn_M74/Hedgehog-like"/>
</dbReference>
<evidence type="ECO:0000313" key="3">
    <source>
        <dbReference type="Proteomes" id="UP000286947"/>
    </source>
</evidence>
<sequence>MRIEGVLAVKVACVRIRHAFKWLGITFLAAVLALVLLLCMRPLFAEQINLAGYNAQTDAEHYLSLPFSGANFRANSAIGYGAGRYYLRGKAAATVAAAYEKLLHRFPHVRYVYGEMGWNGGGRFWPHRTHRQGMSADFMTPVYTLDQAGNRMPAVLPTNVLNLWGYHIRLDEQGRVASYQLDTAAMIAHLVALKEAGAVYGVRIRQVIFDPPLLKLLRADPAFSALKGVSFMERQAWFPHDGHYHVDFESVR</sequence>
<keyword evidence="1" id="KW-1133">Transmembrane helix</keyword>
<accession>A0A433SE70</accession>